<dbReference type="Pfam" id="PF00059">
    <property type="entry name" value="Lectin_C"/>
    <property type="match status" value="1"/>
</dbReference>
<name>A0A8C6IFZ8_MUSSI</name>
<evidence type="ECO:0000256" key="2">
    <source>
        <dbReference type="ARBA" id="ARBA00022692"/>
    </source>
</evidence>
<dbReference type="InterPro" id="IPR033992">
    <property type="entry name" value="NKR-like_CTLD"/>
</dbReference>
<evidence type="ECO:0000256" key="7">
    <source>
        <dbReference type="SAM" id="Phobius"/>
    </source>
</evidence>
<evidence type="ECO:0000256" key="6">
    <source>
        <dbReference type="ARBA" id="ARBA00023157"/>
    </source>
</evidence>
<evidence type="ECO:0000259" key="8">
    <source>
        <dbReference type="PROSITE" id="PS50041"/>
    </source>
</evidence>
<dbReference type="InterPro" id="IPR001304">
    <property type="entry name" value="C-type_lectin-like"/>
</dbReference>
<dbReference type="InterPro" id="IPR018378">
    <property type="entry name" value="C-type_lectin_CS"/>
</dbReference>
<dbReference type="GO" id="GO:0006898">
    <property type="term" value="P:receptor-mediated endocytosis"/>
    <property type="evidence" value="ECO:0007669"/>
    <property type="project" value="Ensembl"/>
</dbReference>
<dbReference type="Gene3D" id="3.10.100.10">
    <property type="entry name" value="Mannose-Binding Protein A, subunit A"/>
    <property type="match status" value="1"/>
</dbReference>
<keyword evidence="6" id="KW-1015">Disulfide bond</keyword>
<evidence type="ECO:0000256" key="5">
    <source>
        <dbReference type="ARBA" id="ARBA00023136"/>
    </source>
</evidence>
<reference evidence="9" key="2">
    <citation type="submission" date="2025-09" db="UniProtKB">
        <authorList>
            <consortium name="Ensembl"/>
        </authorList>
    </citation>
    <scope>IDENTIFICATION</scope>
</reference>
<dbReference type="GO" id="GO:0016020">
    <property type="term" value="C:membrane"/>
    <property type="evidence" value="ECO:0007669"/>
    <property type="project" value="UniProtKB-SubCell"/>
</dbReference>
<proteinExistence type="predicted"/>
<dbReference type="InterPro" id="IPR016186">
    <property type="entry name" value="C-type_lectin-like/link_sf"/>
</dbReference>
<keyword evidence="5 7" id="KW-0472">Membrane</keyword>
<protein>
    <submittedName>
        <fullName evidence="9">C-type lectin domain family 9, member a</fullName>
    </submittedName>
</protein>
<dbReference type="Ensembl" id="ENSMSIT00000045585.1">
    <property type="protein sequence ID" value="ENSMSIP00000036204.1"/>
    <property type="gene ID" value="ENSMSIG00000030115.1"/>
</dbReference>
<dbReference type="GeneTree" id="ENSGT00940000161796"/>
<reference evidence="9" key="1">
    <citation type="submission" date="2025-08" db="UniProtKB">
        <authorList>
            <consortium name="Ensembl"/>
        </authorList>
    </citation>
    <scope>IDENTIFICATION</scope>
</reference>
<dbReference type="SUPFAM" id="SSF56436">
    <property type="entry name" value="C-type lectin-like"/>
    <property type="match status" value="1"/>
</dbReference>
<dbReference type="AlphaFoldDB" id="A0A8C6IFZ8"/>
<dbReference type="PANTHER" id="PTHR47727:SF1">
    <property type="entry name" value="C-TYPE LECTIN DOMAIN FAMILY 9 MEMBER A"/>
    <property type="match status" value="1"/>
</dbReference>
<sequence>MHEEEIYTSLQWDIPTSEASQKCQSPSKCSGAWCVVTMISCVVCMGLLATSIFLGIKFFQVSSLVLEQQERLIQQDTALVNLTQWQRKYTLEYCQALLQRSLHSGTDASTGPVLLTSPQMVPQTLDSKETGSDCSPCPHNWIQNGKSCYYVFERWEMWNISKKSCLKGGASLLQIDSKEEMEFISSIGKLKGGNKYWVGVFQDGISGSWFWEDGSSPLSDLLPTERQRSAGQICGYLKDSTLISDKCDSWKYFICEKKAFGSCI</sequence>
<feature type="transmembrane region" description="Helical" evidence="7">
    <location>
        <begin position="32"/>
        <end position="56"/>
    </location>
</feature>
<accession>A0A8C6IFZ8</accession>
<dbReference type="PROSITE" id="PS00615">
    <property type="entry name" value="C_TYPE_LECTIN_1"/>
    <property type="match status" value="1"/>
</dbReference>
<keyword evidence="3" id="KW-0430">Lectin</keyword>
<dbReference type="PROSITE" id="PS50041">
    <property type="entry name" value="C_TYPE_LECTIN_2"/>
    <property type="match status" value="1"/>
</dbReference>
<feature type="domain" description="C-type lectin" evidence="8">
    <location>
        <begin position="144"/>
        <end position="256"/>
    </location>
</feature>
<evidence type="ECO:0000313" key="10">
    <source>
        <dbReference type="Proteomes" id="UP000694415"/>
    </source>
</evidence>
<dbReference type="SMART" id="SM00034">
    <property type="entry name" value="CLECT"/>
    <property type="match status" value="1"/>
</dbReference>
<dbReference type="GO" id="GO:0009986">
    <property type="term" value="C:cell surface"/>
    <property type="evidence" value="ECO:0007669"/>
    <property type="project" value="Ensembl"/>
</dbReference>
<evidence type="ECO:0000256" key="1">
    <source>
        <dbReference type="ARBA" id="ARBA00004167"/>
    </source>
</evidence>
<dbReference type="GO" id="GO:0030246">
    <property type="term" value="F:carbohydrate binding"/>
    <property type="evidence" value="ECO:0007669"/>
    <property type="project" value="UniProtKB-KW"/>
</dbReference>
<organism evidence="9 10">
    <name type="scientific">Mus spicilegus</name>
    <name type="common">Mound-building mouse</name>
    <dbReference type="NCBI Taxonomy" id="10103"/>
    <lineage>
        <taxon>Eukaryota</taxon>
        <taxon>Metazoa</taxon>
        <taxon>Chordata</taxon>
        <taxon>Craniata</taxon>
        <taxon>Vertebrata</taxon>
        <taxon>Euteleostomi</taxon>
        <taxon>Mammalia</taxon>
        <taxon>Eutheria</taxon>
        <taxon>Euarchontoglires</taxon>
        <taxon>Glires</taxon>
        <taxon>Rodentia</taxon>
        <taxon>Myomorpha</taxon>
        <taxon>Muroidea</taxon>
        <taxon>Muridae</taxon>
        <taxon>Murinae</taxon>
        <taxon>Mus</taxon>
        <taxon>Mus</taxon>
    </lineage>
</organism>
<dbReference type="GO" id="GO:0001819">
    <property type="term" value="P:positive regulation of cytokine production"/>
    <property type="evidence" value="ECO:0007669"/>
    <property type="project" value="Ensembl"/>
</dbReference>
<keyword evidence="4 7" id="KW-1133">Transmembrane helix</keyword>
<keyword evidence="2 7" id="KW-0812">Transmembrane</keyword>
<dbReference type="CDD" id="cd03593">
    <property type="entry name" value="CLECT_NK_receptors_like"/>
    <property type="match status" value="1"/>
</dbReference>
<evidence type="ECO:0000313" key="9">
    <source>
        <dbReference type="Ensembl" id="ENSMSIP00000036204.1"/>
    </source>
</evidence>
<keyword evidence="10" id="KW-1185">Reference proteome</keyword>
<dbReference type="InterPro" id="IPR016187">
    <property type="entry name" value="CTDL_fold"/>
</dbReference>
<dbReference type="Proteomes" id="UP000694415">
    <property type="component" value="Unplaced"/>
</dbReference>
<evidence type="ECO:0000256" key="4">
    <source>
        <dbReference type="ARBA" id="ARBA00022989"/>
    </source>
</evidence>
<comment type="subcellular location">
    <subcellularLocation>
        <location evidence="1">Membrane</location>
        <topology evidence="1">Single-pass membrane protein</topology>
    </subcellularLocation>
</comment>
<dbReference type="InterPro" id="IPR043315">
    <property type="entry name" value="CLEC9A"/>
</dbReference>
<evidence type="ECO:0000256" key="3">
    <source>
        <dbReference type="ARBA" id="ARBA00022734"/>
    </source>
</evidence>
<dbReference type="PANTHER" id="PTHR47727">
    <property type="entry name" value="C-TYPE LECTIN DOMAIN FAMILY 9 MEMBER A"/>
    <property type="match status" value="1"/>
</dbReference>